<evidence type="ECO:0008006" key="4">
    <source>
        <dbReference type="Google" id="ProtNLM"/>
    </source>
</evidence>
<dbReference type="Gene3D" id="3.30.70.1230">
    <property type="entry name" value="Nucleotide cyclase"/>
    <property type="match status" value="1"/>
</dbReference>
<evidence type="ECO:0000313" key="3">
    <source>
        <dbReference type="Proteomes" id="UP000562352"/>
    </source>
</evidence>
<name>A0A841D7W5_PLAVE</name>
<feature type="compositionally biased region" description="Pro residues" evidence="1">
    <location>
        <begin position="207"/>
        <end position="216"/>
    </location>
</feature>
<gene>
    <name evidence="2" type="ORF">FHS22_005321</name>
</gene>
<dbReference type="Proteomes" id="UP000562352">
    <property type="component" value="Unassembled WGS sequence"/>
</dbReference>
<evidence type="ECO:0000313" key="2">
    <source>
        <dbReference type="EMBL" id="MBB5966030.1"/>
    </source>
</evidence>
<dbReference type="AlphaFoldDB" id="A0A841D7W5"/>
<proteinExistence type="predicted"/>
<feature type="region of interest" description="Disordered" evidence="1">
    <location>
        <begin position="198"/>
        <end position="229"/>
    </location>
</feature>
<accession>A0A841D7W5</accession>
<dbReference type="EMBL" id="JACHJJ010000021">
    <property type="protein sequence ID" value="MBB5966030.1"/>
    <property type="molecule type" value="Genomic_DNA"/>
</dbReference>
<sequence length="258" mass="28213">MAEGDEFERRLLVSVDAKGYSSSTAHWQGRLQAALLTVLDRAAERAGLSRATWKVQGAGDGELAVLPPGEPEPRVVDDFPRHLAAELRRHNRDVPEGKHLRLRLAVHFGPAIIAGNGFAGRGPIDVRRLCDCEAVRTALDSSGAALAVILSQRVFSETVAQEHTSLEPAMFRKVTVRVKEFADEAWVWVPGHDIGDLRIPDAQMDTGPPPEVPPAAAPRREPPSQGAHEIHGNFAHADVRARKVVGGDEINYHEVRRQ</sequence>
<dbReference type="InterPro" id="IPR029787">
    <property type="entry name" value="Nucleotide_cyclase"/>
</dbReference>
<protein>
    <recommendedName>
        <fullName evidence="4">Guanylate cyclase domain-containing protein</fullName>
    </recommendedName>
</protein>
<dbReference type="SUPFAM" id="SSF55073">
    <property type="entry name" value="Nucleotide cyclase"/>
    <property type="match status" value="1"/>
</dbReference>
<evidence type="ECO:0000256" key="1">
    <source>
        <dbReference type="SAM" id="MobiDB-lite"/>
    </source>
</evidence>
<reference evidence="2 3" key="1">
    <citation type="submission" date="2020-08" db="EMBL/GenBank/DDBJ databases">
        <title>Genomic Encyclopedia of Type Strains, Phase III (KMG-III): the genomes of soil and plant-associated and newly described type strains.</title>
        <authorList>
            <person name="Whitman W."/>
        </authorList>
    </citation>
    <scope>NUCLEOTIDE SEQUENCE [LARGE SCALE GENOMIC DNA]</scope>
    <source>
        <strain evidence="2 3">CECT 3303</strain>
    </source>
</reference>
<comment type="caution">
    <text evidence="2">The sequence shown here is derived from an EMBL/GenBank/DDBJ whole genome shotgun (WGS) entry which is preliminary data.</text>
</comment>
<keyword evidence="3" id="KW-1185">Reference proteome</keyword>
<organism evidence="2 3">
    <name type="scientific">Planomonospora venezuelensis</name>
    <dbReference type="NCBI Taxonomy" id="1999"/>
    <lineage>
        <taxon>Bacteria</taxon>
        <taxon>Bacillati</taxon>
        <taxon>Actinomycetota</taxon>
        <taxon>Actinomycetes</taxon>
        <taxon>Streptosporangiales</taxon>
        <taxon>Streptosporangiaceae</taxon>
        <taxon>Planomonospora</taxon>
    </lineage>
</organism>
<dbReference type="RefSeq" id="WP_184945835.1">
    <property type="nucleotide sequence ID" value="NZ_BAAAWZ010000004.1"/>
</dbReference>